<dbReference type="Proteomes" id="UP000626210">
    <property type="component" value="Unassembled WGS sequence"/>
</dbReference>
<evidence type="ECO:0000256" key="1">
    <source>
        <dbReference type="SAM" id="MobiDB-lite"/>
    </source>
</evidence>
<comment type="caution">
    <text evidence="2">The sequence shown here is derived from an EMBL/GenBank/DDBJ whole genome shotgun (WGS) entry which is preliminary data.</text>
</comment>
<organism evidence="2 3">
    <name type="scientific">Pseudorhodoferax aquiterrae</name>
    <dbReference type="NCBI Taxonomy" id="747304"/>
    <lineage>
        <taxon>Bacteria</taxon>
        <taxon>Pseudomonadati</taxon>
        <taxon>Pseudomonadota</taxon>
        <taxon>Betaproteobacteria</taxon>
        <taxon>Burkholderiales</taxon>
        <taxon>Comamonadaceae</taxon>
    </lineage>
</organism>
<protein>
    <submittedName>
        <fullName evidence="2">Uncharacterized protein</fullName>
    </submittedName>
</protein>
<evidence type="ECO:0000313" key="2">
    <source>
        <dbReference type="EMBL" id="GHC82370.1"/>
    </source>
</evidence>
<sequence>MSLLPGSCVAALTGALALLPGADGVVAEEAMLLLDEVVEEDEGCNAEVLLNVLGRVFRGSFSRLPKKGDCRATGRSPIKTPS</sequence>
<evidence type="ECO:0000313" key="3">
    <source>
        <dbReference type="Proteomes" id="UP000626210"/>
    </source>
</evidence>
<reference evidence="3" key="1">
    <citation type="journal article" date="2019" name="Int. J. Syst. Evol. Microbiol.">
        <title>The Global Catalogue of Microorganisms (GCM) 10K type strain sequencing project: providing services to taxonomists for standard genome sequencing and annotation.</title>
        <authorList>
            <consortium name="The Broad Institute Genomics Platform"/>
            <consortium name="The Broad Institute Genome Sequencing Center for Infectious Disease"/>
            <person name="Wu L."/>
            <person name="Ma J."/>
        </authorList>
    </citation>
    <scope>NUCLEOTIDE SEQUENCE [LARGE SCALE GENOMIC DNA]</scope>
    <source>
        <strain evidence="3">KCTC 23314</strain>
    </source>
</reference>
<proteinExistence type="predicted"/>
<name>A0ABQ3G146_9BURK</name>
<gene>
    <name evidence="2" type="ORF">GCM10007320_25500</name>
</gene>
<feature type="region of interest" description="Disordered" evidence="1">
    <location>
        <begin position="63"/>
        <end position="82"/>
    </location>
</feature>
<dbReference type="EMBL" id="BMYK01000006">
    <property type="protein sequence ID" value="GHC82370.1"/>
    <property type="molecule type" value="Genomic_DNA"/>
</dbReference>
<keyword evidence="3" id="KW-1185">Reference proteome</keyword>
<accession>A0ABQ3G146</accession>